<dbReference type="AlphaFoldDB" id="A0A1G2CGM5"/>
<keyword evidence="1" id="KW-1133">Transmembrane helix</keyword>
<reference evidence="2 3" key="1">
    <citation type="journal article" date="2016" name="Nat. Commun.">
        <title>Thousands of microbial genomes shed light on interconnected biogeochemical processes in an aquifer system.</title>
        <authorList>
            <person name="Anantharaman K."/>
            <person name="Brown C.T."/>
            <person name="Hug L.A."/>
            <person name="Sharon I."/>
            <person name="Castelle C.J."/>
            <person name="Probst A.J."/>
            <person name="Thomas B.C."/>
            <person name="Singh A."/>
            <person name="Wilkins M.J."/>
            <person name="Karaoz U."/>
            <person name="Brodie E.L."/>
            <person name="Williams K.H."/>
            <person name="Hubbard S.S."/>
            <person name="Banfield J.F."/>
        </authorList>
    </citation>
    <scope>NUCLEOTIDE SEQUENCE [LARGE SCALE GENOMIC DNA]</scope>
</reference>
<sequence length="103" mass="11628">MKDFIKKIQTGSEANKMRWLILFSAVAAVLVLFIWLKYFDSIIAGQTNNQEVAGQQTEQEAEQSFAFWQTFKAGLGVVFQSIADGVQFIFNAVSQPKNYIIKS</sequence>
<evidence type="ECO:0000313" key="2">
    <source>
        <dbReference type="EMBL" id="OGZ00536.1"/>
    </source>
</evidence>
<feature type="transmembrane region" description="Helical" evidence="1">
    <location>
        <begin position="20"/>
        <end position="39"/>
    </location>
</feature>
<organism evidence="2 3">
    <name type="scientific">Candidatus Liptonbacteria bacterium RIFCSPLOWO2_01_FULL_45_15</name>
    <dbReference type="NCBI Taxonomy" id="1798649"/>
    <lineage>
        <taxon>Bacteria</taxon>
        <taxon>Candidatus Liptoniibacteriota</taxon>
    </lineage>
</organism>
<gene>
    <name evidence="2" type="ORF">A3B13_01930</name>
</gene>
<dbReference type="STRING" id="1798649.A3B13_01930"/>
<comment type="caution">
    <text evidence="2">The sequence shown here is derived from an EMBL/GenBank/DDBJ whole genome shotgun (WGS) entry which is preliminary data.</text>
</comment>
<evidence type="ECO:0000313" key="3">
    <source>
        <dbReference type="Proteomes" id="UP000176287"/>
    </source>
</evidence>
<evidence type="ECO:0000256" key="1">
    <source>
        <dbReference type="SAM" id="Phobius"/>
    </source>
</evidence>
<keyword evidence="1" id="KW-0472">Membrane</keyword>
<keyword evidence="1" id="KW-0812">Transmembrane</keyword>
<protein>
    <submittedName>
        <fullName evidence="2">Uncharacterized protein</fullName>
    </submittedName>
</protein>
<proteinExistence type="predicted"/>
<dbReference type="EMBL" id="MHKZ01000018">
    <property type="protein sequence ID" value="OGZ00536.1"/>
    <property type="molecule type" value="Genomic_DNA"/>
</dbReference>
<accession>A0A1G2CGM5</accession>
<dbReference type="Proteomes" id="UP000176287">
    <property type="component" value="Unassembled WGS sequence"/>
</dbReference>
<name>A0A1G2CGM5_9BACT</name>